<accession>A0ACC5NUZ2</accession>
<keyword evidence="2" id="KW-1185">Reference proteome</keyword>
<proteinExistence type="predicted"/>
<dbReference type="Proteomes" id="UP000569005">
    <property type="component" value="Unassembled WGS sequence"/>
</dbReference>
<reference evidence="1" key="1">
    <citation type="submission" date="2020-08" db="EMBL/GenBank/DDBJ databases">
        <title>Genomic Encyclopedia of Type Strains, Phase IV (KMG-V): Genome sequencing to study the core and pangenomes of soil and plant-associated prokaryotes.</title>
        <authorList>
            <person name="Whitman W."/>
        </authorList>
    </citation>
    <scope>NUCLEOTIDE SEQUENCE</scope>
    <source>
        <strain evidence="1">M8UP15</strain>
    </source>
</reference>
<evidence type="ECO:0000313" key="1">
    <source>
        <dbReference type="EMBL" id="MBB5338193.1"/>
    </source>
</evidence>
<name>A0ACC5NUZ2_9BACT</name>
<gene>
    <name evidence="1" type="ORF">HDF13_000526</name>
</gene>
<protein>
    <submittedName>
        <fullName evidence="1">Uncharacterized protein</fullName>
    </submittedName>
</protein>
<sequence length="277" mass="30175">MKPAVLLTLLCSLLPSTVPAQSSFFHAWEDRVRATSAVQPAWPVPVVGSPSTIVQLARTDFLRQYTSTHTLTWNYDNGKGVNLIPFARTEFDISLPPYIQHNTPKAADGAGDFSVIAKYRPFAANAEQGNYSTLMQVAFSVPTGSYKNGTAVSTITPTVVLGKGFGNFDVQSALGAVLPTSSVQQIGRTIQWNTTAQYKMGKYFWPEVEANASYYHGGTNDGKSQVFITPGLMVSKIKFRKDPKDRLGLVLGTGMQIATSSFHTYNHGLVLTGRIVF</sequence>
<evidence type="ECO:0000313" key="2">
    <source>
        <dbReference type="Proteomes" id="UP000569005"/>
    </source>
</evidence>
<dbReference type="EMBL" id="JACHEA010000001">
    <property type="protein sequence ID" value="MBB5338193.1"/>
    <property type="molecule type" value="Genomic_DNA"/>
</dbReference>
<comment type="caution">
    <text evidence="1">The sequence shown here is derived from an EMBL/GenBank/DDBJ whole genome shotgun (WGS) entry which is preliminary data.</text>
</comment>
<organism evidence="1 2">
    <name type="scientific">Tunturiibacter gelidiferens</name>
    <dbReference type="NCBI Taxonomy" id="3069689"/>
    <lineage>
        <taxon>Bacteria</taxon>
        <taxon>Pseudomonadati</taxon>
        <taxon>Acidobacteriota</taxon>
        <taxon>Terriglobia</taxon>
        <taxon>Terriglobales</taxon>
        <taxon>Acidobacteriaceae</taxon>
        <taxon>Tunturiibacter</taxon>
    </lineage>
</organism>